<evidence type="ECO:0000256" key="6">
    <source>
        <dbReference type="SAM" id="Phobius"/>
    </source>
</evidence>
<dbReference type="Gene3D" id="2.60.220.50">
    <property type="match status" value="2"/>
</dbReference>
<feature type="domain" description="GAIN-B" evidence="8">
    <location>
        <begin position="682"/>
        <end position="851"/>
    </location>
</feature>
<dbReference type="InterPro" id="IPR057244">
    <property type="entry name" value="GAIN_B"/>
</dbReference>
<dbReference type="EMBL" id="JAHKSW010000026">
    <property type="protein sequence ID" value="KAG7316122.1"/>
    <property type="molecule type" value="Genomic_DNA"/>
</dbReference>
<name>A0A9D3N5J3_9TELE</name>
<evidence type="ECO:0000259" key="9">
    <source>
        <dbReference type="PROSITE" id="PS50261"/>
    </source>
</evidence>
<protein>
    <recommendedName>
        <fullName evidence="12">Adhesion G-protein coupled receptor G2-like</fullName>
    </recommendedName>
</protein>
<keyword evidence="3 6" id="KW-1133">Transmembrane helix</keyword>
<feature type="signal peptide" evidence="7">
    <location>
        <begin position="1"/>
        <end position="19"/>
    </location>
</feature>
<evidence type="ECO:0000256" key="2">
    <source>
        <dbReference type="ARBA" id="ARBA00022692"/>
    </source>
</evidence>
<comment type="subcellular location">
    <subcellularLocation>
        <location evidence="1">Membrane</location>
        <topology evidence="1">Multi-pass membrane protein</topology>
    </subcellularLocation>
</comment>
<feature type="transmembrane region" description="Helical" evidence="6">
    <location>
        <begin position="940"/>
        <end position="961"/>
    </location>
</feature>
<dbReference type="PROSITE" id="PS50221">
    <property type="entry name" value="GAIN_B"/>
    <property type="match status" value="2"/>
</dbReference>
<keyword evidence="7" id="KW-0732">Signal</keyword>
<evidence type="ECO:0000256" key="1">
    <source>
        <dbReference type="ARBA" id="ARBA00004141"/>
    </source>
</evidence>
<dbReference type="GO" id="GO:0007189">
    <property type="term" value="P:adenylate cyclase-activating G protein-coupled receptor signaling pathway"/>
    <property type="evidence" value="ECO:0007669"/>
    <property type="project" value="TreeGrafter"/>
</dbReference>
<dbReference type="GO" id="GO:0005886">
    <property type="term" value="C:plasma membrane"/>
    <property type="evidence" value="ECO:0007669"/>
    <property type="project" value="TreeGrafter"/>
</dbReference>
<comment type="caution">
    <text evidence="10">The sequence shown here is derived from an EMBL/GenBank/DDBJ whole genome shotgun (WGS) entry which is preliminary data.</text>
</comment>
<feature type="transmembrane region" description="Helical" evidence="6">
    <location>
        <begin position="900"/>
        <end position="920"/>
    </location>
</feature>
<feature type="transmembrane region" description="Helical" evidence="6">
    <location>
        <begin position="1066"/>
        <end position="1086"/>
    </location>
</feature>
<dbReference type="Proteomes" id="UP000824219">
    <property type="component" value="Linkage Group LG26"/>
</dbReference>
<dbReference type="PANTHER" id="PTHR12011:SF433">
    <property type="entry name" value="ADHESION G PROTEIN-COUPLED RECEPTOR E1-LIKE-RELATED"/>
    <property type="match status" value="1"/>
</dbReference>
<evidence type="ECO:0000313" key="10">
    <source>
        <dbReference type="EMBL" id="KAG7316122.1"/>
    </source>
</evidence>
<dbReference type="SMART" id="SM00303">
    <property type="entry name" value="GPS"/>
    <property type="match status" value="2"/>
</dbReference>
<dbReference type="AlphaFoldDB" id="A0A9D3N5J3"/>
<keyword evidence="4 6" id="KW-0472">Membrane</keyword>
<keyword evidence="11" id="KW-1185">Reference proteome</keyword>
<evidence type="ECO:0000256" key="3">
    <source>
        <dbReference type="ARBA" id="ARBA00022989"/>
    </source>
</evidence>
<evidence type="ECO:0000259" key="8">
    <source>
        <dbReference type="PROSITE" id="PS50221"/>
    </source>
</evidence>
<dbReference type="PROSITE" id="PS50261">
    <property type="entry name" value="G_PROTEIN_RECEP_F2_4"/>
    <property type="match status" value="1"/>
</dbReference>
<evidence type="ECO:0000256" key="7">
    <source>
        <dbReference type="SAM" id="SignalP"/>
    </source>
</evidence>
<feature type="domain" description="G-protein coupled receptors family 2 profile 2" evidence="9">
    <location>
        <begin position="864"/>
        <end position="1116"/>
    </location>
</feature>
<dbReference type="GO" id="GO:0004930">
    <property type="term" value="F:G protein-coupled receptor activity"/>
    <property type="evidence" value="ECO:0007669"/>
    <property type="project" value="InterPro"/>
</dbReference>
<evidence type="ECO:0008006" key="12">
    <source>
        <dbReference type="Google" id="ProtNLM"/>
    </source>
</evidence>
<evidence type="ECO:0000256" key="5">
    <source>
        <dbReference type="ARBA" id="ARBA00023157"/>
    </source>
</evidence>
<feature type="domain" description="GAIN-B" evidence="8">
    <location>
        <begin position="460"/>
        <end position="621"/>
    </location>
</feature>
<keyword evidence="2 6" id="KW-0812">Transmembrane</keyword>
<feature type="transmembrane region" description="Helical" evidence="6">
    <location>
        <begin position="982"/>
        <end position="1002"/>
    </location>
</feature>
<accession>A0A9D3N5J3</accession>
<organism evidence="10 11">
    <name type="scientific">Hemibagrus wyckioides</name>
    <dbReference type="NCBI Taxonomy" id="337641"/>
    <lineage>
        <taxon>Eukaryota</taxon>
        <taxon>Metazoa</taxon>
        <taxon>Chordata</taxon>
        <taxon>Craniata</taxon>
        <taxon>Vertebrata</taxon>
        <taxon>Euteleostomi</taxon>
        <taxon>Actinopterygii</taxon>
        <taxon>Neopterygii</taxon>
        <taxon>Teleostei</taxon>
        <taxon>Ostariophysi</taxon>
        <taxon>Siluriformes</taxon>
        <taxon>Bagridae</taxon>
        <taxon>Hemibagrus</taxon>
    </lineage>
</organism>
<dbReference type="InterPro" id="IPR017981">
    <property type="entry name" value="GPCR_2-like_7TM"/>
</dbReference>
<proteinExistence type="predicted"/>
<dbReference type="Gene3D" id="1.20.1070.10">
    <property type="entry name" value="Rhodopsin 7-helix transmembrane proteins"/>
    <property type="match status" value="1"/>
</dbReference>
<dbReference type="InterPro" id="IPR000832">
    <property type="entry name" value="GPCR_2_secretin-like"/>
</dbReference>
<dbReference type="InterPro" id="IPR046338">
    <property type="entry name" value="GAIN_dom_sf"/>
</dbReference>
<feature type="transmembrane region" description="Helical" evidence="6">
    <location>
        <begin position="1092"/>
        <end position="1115"/>
    </location>
</feature>
<dbReference type="PRINTS" id="PR00249">
    <property type="entry name" value="GPCRSECRETIN"/>
</dbReference>
<evidence type="ECO:0000313" key="11">
    <source>
        <dbReference type="Proteomes" id="UP000824219"/>
    </source>
</evidence>
<dbReference type="OrthoDB" id="6134459at2759"/>
<feature type="chain" id="PRO_5038964028" description="Adhesion G-protein coupled receptor G2-like" evidence="7">
    <location>
        <begin position="20"/>
        <end position="1150"/>
    </location>
</feature>
<evidence type="ECO:0000256" key="4">
    <source>
        <dbReference type="ARBA" id="ARBA00023136"/>
    </source>
</evidence>
<feature type="transmembrane region" description="Helical" evidence="6">
    <location>
        <begin position="870"/>
        <end position="888"/>
    </location>
</feature>
<reference evidence="10 11" key="1">
    <citation type="submission" date="2021-06" db="EMBL/GenBank/DDBJ databases">
        <title>Chromosome-level genome assembly of the red-tail catfish (Hemibagrus wyckioides).</title>
        <authorList>
            <person name="Shao F."/>
        </authorList>
    </citation>
    <scope>NUCLEOTIDE SEQUENCE [LARGE SCALE GENOMIC DNA]</scope>
    <source>
        <strain evidence="10">EC202008001</strain>
        <tissue evidence="10">Blood</tissue>
    </source>
</reference>
<feature type="transmembrane region" description="Helical" evidence="6">
    <location>
        <begin position="1022"/>
        <end position="1045"/>
    </location>
</feature>
<dbReference type="Pfam" id="PF01825">
    <property type="entry name" value="GPS"/>
    <property type="match status" value="2"/>
</dbReference>
<gene>
    <name evidence="10" type="ORF">KOW79_020988</name>
</gene>
<dbReference type="InterPro" id="IPR000203">
    <property type="entry name" value="GPS"/>
</dbReference>
<dbReference type="PANTHER" id="PTHR12011">
    <property type="entry name" value="ADHESION G-PROTEIN COUPLED RECEPTOR"/>
    <property type="match status" value="1"/>
</dbReference>
<sequence>MIHLWRGIVVLLLFTTCDSLLSSVELALLENCELDFETLKILNQTQNITYLSEEEVETQLSTIMDLTKCVITDGPNQTDLRLFANYLMNVTGEVVSTFLKKMDSNVSFSVSVQNLEVEVLKCQLTTCTEISPLITSYVSLNIDFSWTSESNTGVRPQGHSNLYGLGAKWMANDISTEDCEENFLIRMFYYIYYIKQLPQETVENYLITTTNLTERVKMRWVPYYYYYYGAILLYVNELIVTTLEKETDTYNFISISLQTLEVKVLMLGPFANLNKTPTVTTSHASLDIDLIKISKNYNVSVTLLSYTNIADILELSFYNTFTNLNKNIVSPVVTILCQGTDFDLTKPMNVTLNHIKGIKTEGILLCANTDCSCPGTLALFLMTIPCMDNFIAQCAKNFLDDIPNYATEDMTLELVESYINIISTLMTRVKNVTSEENDLISFGNSVLEVSEKVMQKLIQMNATVSFQNLEVQVFSVVPNVDLSRTLTLITSHASLDIKLSGIYLSENYQGSVTFLSFNKISDILKPTFFKTIINTKKTLISTVVSVLLSQDTQLTTAINVTFQHTTTTALKSGFSLSCVYWKDTEWIEGGCDIIQTNSSHTVCSCNQLDTFALIMETDPCIVNLTDSCIKEFLNLSQDIPTSELPQEKVKYYLNMTNSLMTRVENNSIYGNALLNINEKLVSSLVTKSNTNNSMSIFLQNLEVQFVMVYEPNPSFSYSSSQLRTNSASMDIDLIGISKNNKGSAAVAFISYTEMAKILKPRKTMSTREIMSTVVLGTFPKTTHTWFTRPVNITFKHTSELDTNDPLFCLYWEENNWVEDGCVVTLTNRTHTVCSCDHISVLALIKETIPCKAIFGTTISLHCNPVLNMSMAQGVGIVFLTLCLLTFAFCCQNLNETNKALTNLCLNLLLFHLLDLLKTPLHLFLQPPVSQACAVMNGIRWFFFVSSFVWMFIETVLLFLFIKKASQIRLNRQEGLNWKWLTMTGYIIPLVVVIMCALVNSKLIVNEGCWETKDIDDIFDVPILFTVSSNMTLYIIIIIMMIFTLKQLKNENLQRSNPDRTDMMMRVMFKSLAQFIILGCYGIFLYIPSKDGVLFNVFLFLNSQQGTFIFIVHCLLNQAVRQKYRKLLCDICCFKSPGNVTDFENTRETLH</sequence>
<dbReference type="GO" id="GO:0007166">
    <property type="term" value="P:cell surface receptor signaling pathway"/>
    <property type="evidence" value="ECO:0007669"/>
    <property type="project" value="InterPro"/>
</dbReference>
<keyword evidence="5" id="KW-1015">Disulfide bond</keyword>
<dbReference type="Pfam" id="PF00002">
    <property type="entry name" value="7tm_2"/>
    <property type="match status" value="1"/>
</dbReference>